<dbReference type="PANTHER" id="PTHR17537">
    <property type="entry name" value="TRANSDUCER OF ERBB2 TOB"/>
    <property type="match status" value="1"/>
</dbReference>
<evidence type="ECO:0000256" key="2">
    <source>
        <dbReference type="ARBA" id="ARBA00022553"/>
    </source>
</evidence>
<comment type="caution">
    <text evidence="4">The sequence shown here is derived from an EMBL/GenBank/DDBJ whole genome shotgun (WGS) entry which is preliminary data.</text>
</comment>
<dbReference type="EMBL" id="NCKV01001280">
    <property type="protein sequence ID" value="RWS28638.1"/>
    <property type="molecule type" value="Genomic_DNA"/>
</dbReference>
<dbReference type="InterPro" id="IPR002087">
    <property type="entry name" value="Anti_prolifrtn"/>
</dbReference>
<evidence type="ECO:0000259" key="3">
    <source>
        <dbReference type="SMART" id="SM00099"/>
    </source>
</evidence>
<accession>A0A443SM71</accession>
<dbReference type="OrthoDB" id="19928at2759"/>
<dbReference type="STRING" id="299467.A0A443SM71"/>
<gene>
    <name evidence="4" type="ORF">B4U80_09677</name>
</gene>
<dbReference type="GO" id="GO:0003714">
    <property type="term" value="F:transcription corepressor activity"/>
    <property type="evidence" value="ECO:0007669"/>
    <property type="project" value="TreeGrafter"/>
</dbReference>
<dbReference type="SUPFAM" id="SSF160696">
    <property type="entry name" value="BTG domain-like"/>
    <property type="match status" value="1"/>
</dbReference>
<dbReference type="VEuPathDB" id="VectorBase:LDEU003402"/>
<reference evidence="4 5" key="1">
    <citation type="journal article" date="2018" name="Gigascience">
        <title>Genomes of trombidid mites reveal novel predicted allergens and laterally-transferred genes associated with secondary metabolism.</title>
        <authorList>
            <person name="Dong X."/>
            <person name="Chaisiri K."/>
            <person name="Xia D."/>
            <person name="Armstrong S.D."/>
            <person name="Fang Y."/>
            <person name="Donnelly M.J."/>
            <person name="Kadowaki T."/>
            <person name="McGarry J.W."/>
            <person name="Darby A.C."/>
            <person name="Makepeace B.L."/>
        </authorList>
    </citation>
    <scope>NUCLEOTIDE SEQUENCE [LARGE SCALE GENOMIC DNA]</scope>
    <source>
        <strain evidence="4">UoL-UT</strain>
    </source>
</reference>
<evidence type="ECO:0000313" key="5">
    <source>
        <dbReference type="Proteomes" id="UP000288716"/>
    </source>
</evidence>
<feature type="domain" description="Anti-proliferative protein" evidence="3">
    <location>
        <begin position="1"/>
        <end position="69"/>
    </location>
</feature>
<dbReference type="Gene3D" id="3.90.640.90">
    <property type="entry name" value="Anti-proliferative protein, N-terminal domain"/>
    <property type="match status" value="1"/>
</dbReference>
<dbReference type="InterPro" id="IPR015676">
    <property type="entry name" value="Tob1/2"/>
</dbReference>
<keyword evidence="5" id="KW-1185">Reference proteome</keyword>
<dbReference type="PANTHER" id="PTHR17537:SF5">
    <property type="entry name" value="TRANSDUCER OF ERBB2, ISOFORM A"/>
    <property type="match status" value="1"/>
</dbReference>
<dbReference type="SMART" id="SM00099">
    <property type="entry name" value="btg1"/>
    <property type="match status" value="1"/>
</dbReference>
<protein>
    <submittedName>
        <fullName evidence="4">Protein Tob1-like protein</fullName>
    </submittedName>
</protein>
<evidence type="ECO:0000313" key="4">
    <source>
        <dbReference type="EMBL" id="RWS28638.1"/>
    </source>
</evidence>
<sequence length="197" mass="21636">MKFEGHWYPDKPYKGSAFRCLKTTPPLDPVFEVAAREAGMELADIQDNLVPDLSIWIDPGEVSYRMSEKGPVKILYSEMDRCFDQENNSEREVTRTFNPEAQCFKPVDTMSTLFGSLSMSVGNNSPTSPFRASPPPFKGCNSAPAGFTKSSNPTFTTASFAQTKFGSTKLKTNGKRSHPAGAANARIFLAAFAGERD</sequence>
<keyword evidence="2" id="KW-0597">Phosphoprotein</keyword>
<proteinExistence type="inferred from homology"/>
<name>A0A443SM71_9ACAR</name>
<dbReference type="Proteomes" id="UP000288716">
    <property type="component" value="Unassembled WGS sequence"/>
</dbReference>
<dbReference type="AlphaFoldDB" id="A0A443SM71"/>
<dbReference type="GO" id="GO:0005634">
    <property type="term" value="C:nucleus"/>
    <property type="evidence" value="ECO:0007669"/>
    <property type="project" value="TreeGrafter"/>
</dbReference>
<dbReference type="PRINTS" id="PR00310">
    <property type="entry name" value="ANTIPRLFBTG1"/>
</dbReference>
<evidence type="ECO:0000256" key="1">
    <source>
        <dbReference type="ARBA" id="ARBA00007989"/>
    </source>
</evidence>
<dbReference type="InterPro" id="IPR036054">
    <property type="entry name" value="BTG-like_sf"/>
</dbReference>
<dbReference type="Pfam" id="PF07742">
    <property type="entry name" value="BTG"/>
    <property type="match status" value="1"/>
</dbReference>
<comment type="similarity">
    <text evidence="1">Belongs to the BTG family.</text>
</comment>
<organism evidence="4 5">
    <name type="scientific">Leptotrombidium deliense</name>
    <dbReference type="NCBI Taxonomy" id="299467"/>
    <lineage>
        <taxon>Eukaryota</taxon>
        <taxon>Metazoa</taxon>
        <taxon>Ecdysozoa</taxon>
        <taxon>Arthropoda</taxon>
        <taxon>Chelicerata</taxon>
        <taxon>Arachnida</taxon>
        <taxon>Acari</taxon>
        <taxon>Acariformes</taxon>
        <taxon>Trombidiformes</taxon>
        <taxon>Prostigmata</taxon>
        <taxon>Anystina</taxon>
        <taxon>Parasitengona</taxon>
        <taxon>Trombiculoidea</taxon>
        <taxon>Trombiculidae</taxon>
        <taxon>Leptotrombidium</taxon>
    </lineage>
</organism>
<dbReference type="GO" id="GO:0005737">
    <property type="term" value="C:cytoplasm"/>
    <property type="evidence" value="ECO:0007669"/>
    <property type="project" value="TreeGrafter"/>
</dbReference>